<evidence type="ECO:0000256" key="6">
    <source>
        <dbReference type="SAM" id="Phobius"/>
    </source>
</evidence>
<name>A0AAD1Y8E1_EUPCR</name>
<feature type="transmembrane region" description="Helical" evidence="6">
    <location>
        <begin position="194"/>
        <end position="213"/>
    </location>
</feature>
<dbReference type="PANTHER" id="PTHR43047:SF72">
    <property type="entry name" value="OSMOSENSING HISTIDINE PROTEIN KINASE SLN1"/>
    <property type="match status" value="1"/>
</dbReference>
<dbReference type="InterPro" id="IPR003661">
    <property type="entry name" value="HisK_dim/P_dom"/>
</dbReference>
<dbReference type="GO" id="GO:0005886">
    <property type="term" value="C:plasma membrane"/>
    <property type="evidence" value="ECO:0007669"/>
    <property type="project" value="TreeGrafter"/>
</dbReference>
<evidence type="ECO:0000256" key="5">
    <source>
        <dbReference type="ARBA" id="ARBA00022777"/>
    </source>
</evidence>
<evidence type="ECO:0000256" key="2">
    <source>
        <dbReference type="ARBA" id="ARBA00012438"/>
    </source>
</evidence>
<dbReference type="EMBL" id="CAMPGE010028926">
    <property type="protein sequence ID" value="CAI2386418.1"/>
    <property type="molecule type" value="Genomic_DNA"/>
</dbReference>
<dbReference type="Proteomes" id="UP001295684">
    <property type="component" value="Unassembled WGS sequence"/>
</dbReference>
<evidence type="ECO:0000313" key="9">
    <source>
        <dbReference type="Proteomes" id="UP001295684"/>
    </source>
</evidence>
<dbReference type="Gene3D" id="1.10.287.130">
    <property type="match status" value="1"/>
</dbReference>
<dbReference type="CDD" id="cd00082">
    <property type="entry name" value="HisKA"/>
    <property type="match status" value="1"/>
</dbReference>
<feature type="transmembrane region" description="Helical" evidence="6">
    <location>
        <begin position="169"/>
        <end position="187"/>
    </location>
</feature>
<feature type="transmembrane region" description="Helical" evidence="6">
    <location>
        <begin position="138"/>
        <end position="157"/>
    </location>
</feature>
<dbReference type="SMART" id="SM00388">
    <property type="entry name" value="HisKA"/>
    <property type="match status" value="1"/>
</dbReference>
<keyword evidence="9" id="KW-1185">Reference proteome</keyword>
<keyword evidence="6" id="KW-1133">Transmembrane helix</keyword>
<evidence type="ECO:0000256" key="1">
    <source>
        <dbReference type="ARBA" id="ARBA00000085"/>
    </source>
</evidence>
<dbReference type="GO" id="GO:0009927">
    <property type="term" value="F:histidine phosphotransfer kinase activity"/>
    <property type="evidence" value="ECO:0007669"/>
    <property type="project" value="TreeGrafter"/>
</dbReference>
<keyword evidence="4" id="KW-0808">Transferase</keyword>
<feature type="transmembrane region" description="Helical" evidence="6">
    <location>
        <begin position="85"/>
        <end position="107"/>
    </location>
</feature>
<evidence type="ECO:0000256" key="4">
    <source>
        <dbReference type="ARBA" id="ARBA00022679"/>
    </source>
</evidence>
<dbReference type="SMART" id="SM00387">
    <property type="entry name" value="HATPase_c"/>
    <property type="match status" value="1"/>
</dbReference>
<dbReference type="AlphaFoldDB" id="A0AAD1Y8E1"/>
<dbReference type="GO" id="GO:0000155">
    <property type="term" value="F:phosphorelay sensor kinase activity"/>
    <property type="evidence" value="ECO:0007669"/>
    <property type="project" value="InterPro"/>
</dbReference>
<dbReference type="InterPro" id="IPR005467">
    <property type="entry name" value="His_kinase_dom"/>
</dbReference>
<keyword evidence="3" id="KW-0597">Phosphoprotein</keyword>
<dbReference type="InterPro" id="IPR036097">
    <property type="entry name" value="HisK_dim/P_sf"/>
</dbReference>
<sequence length="763" mass="87954">MVNDAVKKKYRRMQAQLHKNLASQSDDQWYGDMTLFNGTFIKLWNGTIRMLLGDFYQYYDPDDGCESQELKELIQKAHNDYLERFMRLAIALQYILIVTLCIGAINADWSKPTFISKVITTAITTVIIHAVNHFKSRVPFLLDSMFPIMMFINGVLITFENCLLPEYRFYEMWIIWYFKIFCLSVVYSLKCHYIIISYVSVQVICLVSIHYCFDGIDPFITGMIIFGIICYCMISLTISSVFHNQLRLVNKNKSLVGTIQNILEVMPYGVLINSGPSERKPVIKYANDEIEKQLFQKDSIDNKPVNILTLKCRAPDICHNTCFKEELKYQSDSESDTQVIKISEILSKIQGKIDTHSRMVKTEIEVQSCDNHELELTEDYSYVIKSIPVIWDKKESYLHLMCDITSLKQLESAKATNKCMHIMFSSVSHEFRTPLNSFRNILELFKASFENMKEIISSHPLPSFDQLQINSLFLNCQKYFNIGNISAKILENLVEDVLDFAKIEAGTFRLNPKAFTIHDLCEEVSYLFQNQCQRKGIDFRVNCAQSLRQQVFYSDSSRIRQALLNLISNSMKFTQKGFIQVTIFRDDQGLERYLKFIVEDTGVGISEEDQKSLFKLFGTVQKYRNGINLKGTGLGLTITQKLVNLLGGVILLSSKEHKGTIIEFTIKEFDPEDCESPQNVNILDPNTEVHHSIKKPSLIKMPKEIKEESKDHQVPKILTNIIYPTDGCISPRLLNEKSLTNGWVSRVPDFKPQECDLKRVMGH</sequence>
<keyword evidence="5" id="KW-0418">Kinase</keyword>
<organism evidence="8 9">
    <name type="scientific">Euplotes crassus</name>
    <dbReference type="NCBI Taxonomy" id="5936"/>
    <lineage>
        <taxon>Eukaryota</taxon>
        <taxon>Sar</taxon>
        <taxon>Alveolata</taxon>
        <taxon>Ciliophora</taxon>
        <taxon>Intramacronucleata</taxon>
        <taxon>Spirotrichea</taxon>
        <taxon>Hypotrichia</taxon>
        <taxon>Euplotida</taxon>
        <taxon>Euplotidae</taxon>
        <taxon>Moneuplotes</taxon>
    </lineage>
</organism>
<dbReference type="PRINTS" id="PR00344">
    <property type="entry name" value="BCTRLSENSOR"/>
</dbReference>
<evidence type="ECO:0000259" key="7">
    <source>
        <dbReference type="PROSITE" id="PS50109"/>
    </source>
</evidence>
<dbReference type="InterPro" id="IPR003594">
    <property type="entry name" value="HATPase_dom"/>
</dbReference>
<evidence type="ECO:0000313" key="8">
    <source>
        <dbReference type="EMBL" id="CAI2386418.1"/>
    </source>
</evidence>
<keyword evidence="6" id="KW-0812">Transmembrane</keyword>
<dbReference type="Gene3D" id="3.30.565.10">
    <property type="entry name" value="Histidine kinase-like ATPase, C-terminal domain"/>
    <property type="match status" value="1"/>
</dbReference>
<dbReference type="SUPFAM" id="SSF47384">
    <property type="entry name" value="Homodimeric domain of signal transducing histidine kinase"/>
    <property type="match status" value="1"/>
</dbReference>
<evidence type="ECO:0000256" key="3">
    <source>
        <dbReference type="ARBA" id="ARBA00022553"/>
    </source>
</evidence>
<feature type="transmembrane region" description="Helical" evidence="6">
    <location>
        <begin position="113"/>
        <end position="131"/>
    </location>
</feature>
<keyword evidence="6" id="KW-0472">Membrane</keyword>
<gene>
    <name evidence="8" type="ORF">ECRASSUSDP1_LOCUS28034</name>
</gene>
<dbReference type="PROSITE" id="PS50109">
    <property type="entry name" value="HIS_KIN"/>
    <property type="match status" value="1"/>
</dbReference>
<accession>A0AAD1Y8E1</accession>
<dbReference type="SUPFAM" id="SSF55874">
    <property type="entry name" value="ATPase domain of HSP90 chaperone/DNA topoisomerase II/histidine kinase"/>
    <property type="match status" value="1"/>
</dbReference>
<dbReference type="Pfam" id="PF02518">
    <property type="entry name" value="HATPase_c"/>
    <property type="match status" value="1"/>
</dbReference>
<proteinExistence type="predicted"/>
<dbReference type="InterPro" id="IPR004358">
    <property type="entry name" value="Sig_transdc_His_kin-like_C"/>
</dbReference>
<feature type="domain" description="Histidine kinase" evidence="7">
    <location>
        <begin position="426"/>
        <end position="670"/>
    </location>
</feature>
<comment type="caution">
    <text evidence="8">The sequence shown here is derived from an EMBL/GenBank/DDBJ whole genome shotgun (WGS) entry which is preliminary data.</text>
</comment>
<reference evidence="8" key="1">
    <citation type="submission" date="2023-07" db="EMBL/GenBank/DDBJ databases">
        <authorList>
            <consortium name="AG Swart"/>
            <person name="Singh M."/>
            <person name="Singh A."/>
            <person name="Seah K."/>
            <person name="Emmerich C."/>
        </authorList>
    </citation>
    <scope>NUCLEOTIDE SEQUENCE</scope>
    <source>
        <strain evidence="8">DP1</strain>
    </source>
</reference>
<dbReference type="InterPro" id="IPR036890">
    <property type="entry name" value="HATPase_C_sf"/>
</dbReference>
<dbReference type="Pfam" id="PF00512">
    <property type="entry name" value="HisKA"/>
    <property type="match status" value="1"/>
</dbReference>
<dbReference type="PANTHER" id="PTHR43047">
    <property type="entry name" value="TWO-COMPONENT HISTIDINE PROTEIN KINASE"/>
    <property type="match status" value="1"/>
</dbReference>
<comment type="catalytic activity">
    <reaction evidence="1">
        <text>ATP + protein L-histidine = ADP + protein N-phospho-L-histidine.</text>
        <dbReference type="EC" id="2.7.13.3"/>
    </reaction>
</comment>
<dbReference type="EC" id="2.7.13.3" evidence="2"/>
<protein>
    <recommendedName>
        <fullName evidence="2">histidine kinase</fullName>
        <ecNumber evidence="2">2.7.13.3</ecNumber>
    </recommendedName>
</protein>
<feature type="transmembrane region" description="Helical" evidence="6">
    <location>
        <begin position="219"/>
        <end position="242"/>
    </location>
</feature>